<evidence type="ECO:0000259" key="2">
    <source>
        <dbReference type="Pfam" id="PF16655"/>
    </source>
</evidence>
<dbReference type="Gene3D" id="3.60.21.70">
    <property type="entry name" value="PhoD-like phosphatase"/>
    <property type="match status" value="1"/>
</dbReference>
<dbReference type="AlphaFoldDB" id="A0A3E0TM75"/>
<dbReference type="RefSeq" id="WP_116006624.1">
    <property type="nucleotide sequence ID" value="NZ_QUOU01000001.1"/>
</dbReference>
<dbReference type="OrthoDB" id="327733at2"/>
<dbReference type="CDD" id="cd07389">
    <property type="entry name" value="MPP_PhoD"/>
    <property type="match status" value="1"/>
</dbReference>
<dbReference type="InterPro" id="IPR029052">
    <property type="entry name" value="Metallo-depent_PP-like"/>
</dbReference>
<evidence type="ECO:0000259" key="1">
    <source>
        <dbReference type="Pfam" id="PF09423"/>
    </source>
</evidence>
<organism evidence="3 4">
    <name type="scientific">Thalassotalea euphylliae</name>
    <dbReference type="NCBI Taxonomy" id="1655234"/>
    <lineage>
        <taxon>Bacteria</taxon>
        <taxon>Pseudomonadati</taxon>
        <taxon>Pseudomonadota</taxon>
        <taxon>Gammaproteobacteria</taxon>
        <taxon>Alteromonadales</taxon>
        <taxon>Colwelliaceae</taxon>
        <taxon>Thalassotalea</taxon>
    </lineage>
</organism>
<dbReference type="Gene3D" id="2.60.40.380">
    <property type="entry name" value="Purple acid phosphatase-like, N-terminal"/>
    <property type="match status" value="1"/>
</dbReference>
<dbReference type="InterPro" id="IPR038607">
    <property type="entry name" value="PhoD-like_sf"/>
</dbReference>
<dbReference type="Pfam" id="PF09423">
    <property type="entry name" value="PhoD"/>
    <property type="match status" value="1"/>
</dbReference>
<dbReference type="Pfam" id="PF16655">
    <property type="entry name" value="PhoD_N"/>
    <property type="match status" value="1"/>
</dbReference>
<evidence type="ECO:0000313" key="4">
    <source>
        <dbReference type="Proteomes" id="UP000256478"/>
    </source>
</evidence>
<name>A0A3E0TM75_9GAMM</name>
<proteinExistence type="predicted"/>
<accession>A0A3E0TM75</accession>
<sequence>MSNFTRRAFIKASMAGFGTAVISTGLMGCSDDDDKALELPIIPVAFNHGVASGDPLDNAVIIWTRVTPLSAVDSVSVSWQVATDAEFNDLVHNGTTDAQVESDFTVKIDLQQLAANTKYYFRFASGETFSPVGMTKTLPVGAVSQVKLAVFSCANFPAGHFNAYNSAAKRDDLDAVIHLGDYIYEYGDGGFATQNAAAIGRPLPADNNTECITLEDYRKRYALYRSDPDLQQLHQQVPFITVWDDHEITNDAWRDGAENHNDGEGDYQVRKAAGLQAYFEWLPIRPMTASDYERIFRSFQFGDLVNLHMLDTRLLARDEQLAYQDFIDPTTGQLDAAGFTAAMSADRSLLGAEQLGWLQAGLTASSATWQVLGQQILMGRMNVPAELLAGFANPSPALLQTFGELAQIKGRISAGDPTVTDAERARVAVEIPYNLDAWDGYAVEREVVLGTANALNQNLIVLAGDTHNAWANNLKDRQGNSVGVEFATAGVSSPGLESFLSIPEAFVPQAEQALQVLVDDLQYVNIANRGYMVVTFTEQAATTEWVHVDTVASNSYQEVASRSNTLTVAAGSNVIQR</sequence>
<evidence type="ECO:0000313" key="3">
    <source>
        <dbReference type="EMBL" id="REL25493.1"/>
    </source>
</evidence>
<dbReference type="Proteomes" id="UP000256478">
    <property type="component" value="Unassembled WGS sequence"/>
</dbReference>
<dbReference type="InterPro" id="IPR032093">
    <property type="entry name" value="PhoD_N"/>
</dbReference>
<dbReference type="PANTHER" id="PTHR43606:SF2">
    <property type="entry name" value="ALKALINE PHOSPHATASE FAMILY PROTEIN (AFU_ORTHOLOGUE AFUA_5G03860)"/>
    <property type="match status" value="1"/>
</dbReference>
<dbReference type="SUPFAM" id="SSF56300">
    <property type="entry name" value="Metallo-dependent phosphatases"/>
    <property type="match status" value="1"/>
</dbReference>
<reference evidence="3 4" key="1">
    <citation type="submission" date="2018-08" db="EMBL/GenBank/DDBJ databases">
        <title>Thalassotalea euphylliae genome.</title>
        <authorList>
            <person name="Summers S."/>
            <person name="Rice S.A."/>
            <person name="Freckelton M.L."/>
            <person name="Nedved B.T."/>
            <person name="Hadfield M.G."/>
        </authorList>
    </citation>
    <scope>NUCLEOTIDE SEQUENCE [LARGE SCALE GENOMIC DNA]</scope>
    <source>
        <strain evidence="3 4">H1</strain>
    </source>
</reference>
<comment type="caution">
    <text evidence="3">The sequence shown here is derived from an EMBL/GenBank/DDBJ whole genome shotgun (WGS) entry which is preliminary data.</text>
</comment>
<dbReference type="InterPro" id="IPR052900">
    <property type="entry name" value="Phospholipid_Metab_Enz"/>
</dbReference>
<gene>
    <name evidence="3" type="ORF">DXX93_02305</name>
</gene>
<protein>
    <submittedName>
        <fullName evidence="3">Alkaline phosphatase</fullName>
    </submittedName>
</protein>
<dbReference type="PANTHER" id="PTHR43606">
    <property type="entry name" value="PHOSPHATASE, PUTATIVE (AFU_ORTHOLOGUE AFUA_6G08710)-RELATED"/>
    <property type="match status" value="1"/>
</dbReference>
<feature type="domain" description="Phospholipase D N-terminal" evidence="2">
    <location>
        <begin position="48"/>
        <end position="137"/>
    </location>
</feature>
<feature type="domain" description="PhoD-like phosphatase metallophosphatase" evidence="1">
    <location>
        <begin position="148"/>
        <end position="545"/>
    </location>
</feature>
<dbReference type="EMBL" id="QUOU01000001">
    <property type="protein sequence ID" value="REL25493.1"/>
    <property type="molecule type" value="Genomic_DNA"/>
</dbReference>
<dbReference type="InterPro" id="IPR018946">
    <property type="entry name" value="PhoD-like_MPP"/>
</dbReference>
<dbReference type="PROSITE" id="PS51257">
    <property type="entry name" value="PROKAR_LIPOPROTEIN"/>
    <property type="match status" value="1"/>
</dbReference>